<protein>
    <submittedName>
        <fullName evidence="3">Dual-action HEIGH metallo-peptidase</fullName>
    </submittedName>
</protein>
<evidence type="ECO:0000313" key="3">
    <source>
        <dbReference type="EMBL" id="PSL28231.1"/>
    </source>
</evidence>
<evidence type="ECO:0000259" key="2">
    <source>
        <dbReference type="Pfam" id="PF18885"/>
    </source>
</evidence>
<dbReference type="Pfam" id="PF12388">
    <property type="entry name" value="Peptidase_M57"/>
    <property type="match status" value="1"/>
</dbReference>
<feature type="signal peptide" evidence="1">
    <location>
        <begin position="1"/>
        <end position="18"/>
    </location>
</feature>
<proteinExistence type="predicted"/>
<evidence type="ECO:0000313" key="4">
    <source>
        <dbReference type="Proteomes" id="UP000240978"/>
    </source>
</evidence>
<accession>A0A2P8G2N8</accession>
<name>A0A2P8G2N8_9BACT</name>
<feature type="chain" id="PRO_5015115347" evidence="1">
    <location>
        <begin position="19"/>
        <end position="407"/>
    </location>
</feature>
<organism evidence="3 4">
    <name type="scientific">Chitinophaga ginsengisoli</name>
    <dbReference type="NCBI Taxonomy" id="363837"/>
    <lineage>
        <taxon>Bacteria</taxon>
        <taxon>Pseudomonadati</taxon>
        <taxon>Bacteroidota</taxon>
        <taxon>Chitinophagia</taxon>
        <taxon>Chitinophagales</taxon>
        <taxon>Chitinophagaceae</taxon>
        <taxon>Chitinophaga</taxon>
    </lineage>
</organism>
<dbReference type="InterPro" id="IPR024079">
    <property type="entry name" value="MetalloPept_cat_dom_sf"/>
</dbReference>
<dbReference type="EMBL" id="PYGK01000008">
    <property type="protein sequence ID" value="PSL28231.1"/>
    <property type="molecule type" value="Genomic_DNA"/>
</dbReference>
<dbReference type="PROSITE" id="PS51257">
    <property type="entry name" value="PROKAR_LIPOPROTEIN"/>
    <property type="match status" value="1"/>
</dbReference>
<dbReference type="Pfam" id="PF18885">
    <property type="entry name" value="DUF5648"/>
    <property type="match status" value="1"/>
</dbReference>
<keyword evidence="1" id="KW-0732">Signal</keyword>
<dbReference type="OrthoDB" id="626541at2"/>
<dbReference type="SUPFAM" id="SSF55486">
    <property type="entry name" value="Metalloproteases ('zincins'), catalytic domain"/>
    <property type="match status" value="1"/>
</dbReference>
<evidence type="ECO:0000256" key="1">
    <source>
        <dbReference type="SAM" id="SignalP"/>
    </source>
</evidence>
<feature type="domain" description="DUF5648" evidence="2">
    <location>
        <begin position="278"/>
        <end position="406"/>
    </location>
</feature>
<dbReference type="InterPro" id="IPR043708">
    <property type="entry name" value="DUF5648"/>
</dbReference>
<dbReference type="GO" id="GO:0008237">
    <property type="term" value="F:metallopeptidase activity"/>
    <property type="evidence" value="ECO:0007669"/>
    <property type="project" value="InterPro"/>
</dbReference>
<gene>
    <name evidence="3" type="ORF">CLV42_108150</name>
</gene>
<keyword evidence="4" id="KW-1185">Reference proteome</keyword>
<comment type="caution">
    <text evidence="3">The sequence shown here is derived from an EMBL/GenBank/DDBJ whole genome shotgun (WGS) entry which is preliminary data.</text>
</comment>
<reference evidence="3 4" key="1">
    <citation type="submission" date="2018-03" db="EMBL/GenBank/DDBJ databases">
        <title>Genomic Encyclopedia of Archaeal and Bacterial Type Strains, Phase II (KMG-II): from individual species to whole genera.</title>
        <authorList>
            <person name="Goeker M."/>
        </authorList>
    </citation>
    <scope>NUCLEOTIDE SEQUENCE [LARGE SCALE GENOMIC DNA]</scope>
    <source>
        <strain evidence="3 4">DSM 18107</strain>
    </source>
</reference>
<dbReference type="RefSeq" id="WP_106603698.1">
    <property type="nucleotide sequence ID" value="NZ_PYGK01000008.1"/>
</dbReference>
<dbReference type="Proteomes" id="UP000240978">
    <property type="component" value="Unassembled WGS sequence"/>
</dbReference>
<sequence length="407" mass="44831">MKKTVFFFRYLVVLSVASSLLFSCKKTDIAPEQPGIHESNPVLSYIKKLGYRDSEIKDIGDEYLVDGDILFAKKSEPDASLLDGPKTEQYGTSNYVGYSVQPNIFIYVDASMNAYLNEINGAIAMWNNVINCRVKFGITTLSGIAHIRITNANLGSGVCGAAYFPINGQPGGLIRININQIAGNSFAQRQRTIAHEMGHCIGFRHTNWQSGEPQSGVASDNGAYFDAMHILGTPTGGDPNSIMNGGQCGSGATTLSNFDILTVQFLYPANPPVAGTVPVFRYYARSTWQDHFYTTSLNELGNGTNSDYIFEGIGFFAFQNQVANSVPIYRWYLPQSGDHFYTANPNEIAPGNLEGIAFYAYPSAINGAVPVHRYYNGSFDDHLYTKNQNELSFIPGYTYEGIGWYAY</sequence>
<dbReference type="InterPro" id="IPR024653">
    <property type="entry name" value="Peptidase_M10/M27/M57"/>
</dbReference>
<dbReference type="Gene3D" id="3.40.390.10">
    <property type="entry name" value="Collagenase (Catalytic Domain)"/>
    <property type="match status" value="1"/>
</dbReference>
<dbReference type="AlphaFoldDB" id="A0A2P8G2N8"/>